<reference evidence="13" key="1">
    <citation type="journal article" date="2019" name="Int. J. Syst. Evol. Microbiol.">
        <title>The Global Catalogue of Microorganisms (GCM) 10K type strain sequencing project: providing services to taxonomists for standard genome sequencing and annotation.</title>
        <authorList>
            <consortium name="The Broad Institute Genomics Platform"/>
            <consortium name="The Broad Institute Genome Sequencing Center for Infectious Disease"/>
            <person name="Wu L."/>
            <person name="Ma J."/>
        </authorList>
    </citation>
    <scope>NUCLEOTIDE SEQUENCE [LARGE SCALE GENOMIC DNA]</scope>
    <source>
        <strain evidence="13">KCTC 42964</strain>
    </source>
</reference>
<dbReference type="PANTHER" id="PTHR43196">
    <property type="entry name" value="SULFATE ADENYLYLTRANSFERASE SUBUNIT 2"/>
    <property type="match status" value="1"/>
</dbReference>
<feature type="domain" description="Phosphoadenosine phosphosulphate reductase" evidence="11">
    <location>
        <begin position="25"/>
        <end position="218"/>
    </location>
</feature>
<accession>A0ABV7KVS0</accession>
<evidence type="ECO:0000256" key="4">
    <source>
        <dbReference type="ARBA" id="ARBA00022679"/>
    </source>
</evidence>
<dbReference type="Gene3D" id="3.40.50.620">
    <property type="entry name" value="HUPs"/>
    <property type="match status" value="1"/>
</dbReference>
<evidence type="ECO:0000259" key="11">
    <source>
        <dbReference type="Pfam" id="PF01507"/>
    </source>
</evidence>
<evidence type="ECO:0000256" key="10">
    <source>
        <dbReference type="ARBA" id="ARBA00049370"/>
    </source>
</evidence>
<protein>
    <recommendedName>
        <fullName evidence="3">Sulfate adenylyltransferase subunit 2</fullName>
        <ecNumber evidence="2">2.7.7.4</ecNumber>
    </recommendedName>
    <alternativeName>
        <fullName evidence="8">ATP-sulfurylase small subunit</fullName>
    </alternativeName>
    <alternativeName>
        <fullName evidence="9">Sulfate adenylate transferase</fullName>
    </alternativeName>
</protein>
<dbReference type="SUPFAM" id="SSF52402">
    <property type="entry name" value="Adenine nucleotide alpha hydrolases-like"/>
    <property type="match status" value="1"/>
</dbReference>
<keyword evidence="6" id="KW-0547">Nucleotide-binding</keyword>
<dbReference type="EMBL" id="JBHRTR010000009">
    <property type="protein sequence ID" value="MFC3226214.1"/>
    <property type="molecule type" value="Genomic_DNA"/>
</dbReference>
<dbReference type="InterPro" id="IPR014729">
    <property type="entry name" value="Rossmann-like_a/b/a_fold"/>
</dbReference>
<evidence type="ECO:0000256" key="8">
    <source>
        <dbReference type="ARBA" id="ARBA00030256"/>
    </source>
</evidence>
<proteinExistence type="inferred from homology"/>
<evidence type="ECO:0000256" key="3">
    <source>
        <dbReference type="ARBA" id="ARBA00022004"/>
    </source>
</evidence>
<dbReference type="GO" id="GO:0004781">
    <property type="term" value="F:sulfate adenylyltransferase (ATP) activity"/>
    <property type="evidence" value="ECO:0007669"/>
    <property type="project" value="UniProtKB-EC"/>
</dbReference>
<evidence type="ECO:0000313" key="12">
    <source>
        <dbReference type="EMBL" id="MFC3226214.1"/>
    </source>
</evidence>
<dbReference type="InterPro" id="IPR050128">
    <property type="entry name" value="Sulfate_adenylyltrnsfr_sub2"/>
</dbReference>
<dbReference type="NCBIfam" id="NF003587">
    <property type="entry name" value="PRK05253.1"/>
    <property type="match status" value="1"/>
</dbReference>
<dbReference type="PANTHER" id="PTHR43196:SF1">
    <property type="entry name" value="SULFATE ADENYLYLTRANSFERASE SUBUNIT 2"/>
    <property type="match status" value="1"/>
</dbReference>
<evidence type="ECO:0000256" key="7">
    <source>
        <dbReference type="ARBA" id="ARBA00022840"/>
    </source>
</evidence>
<keyword evidence="5 12" id="KW-0548">Nucleotidyltransferase</keyword>
<sequence length="264" mass="30681">MDHLDRLEHESIYILREAVHRFEKPAMLWSLGKDSNVMFWLARKAFLGEIPFPLVHLDTGLEFPEVYAFRDQYRDEWRLNLIADDCPPIEAVDQDLPPDSRVAARKTLGLKQAIARYEFDAIIAGIRRDEQATRAKERVFSPRADDGSWDVKEQPPEFWNHYNLDTPPGIHVRVHPLLQWTEVDIWRYIQRENIPIVPLYFAKDGKRFRSLGEIGITKPIDSDAADIDAIIAELQTTRAPERAGRTMDHEAENAFERLRSSGYM</sequence>
<dbReference type="InterPro" id="IPR011784">
    <property type="entry name" value="SO4_adenylTrfase_ssu"/>
</dbReference>
<dbReference type="Proteomes" id="UP001595528">
    <property type="component" value="Unassembled WGS sequence"/>
</dbReference>
<dbReference type="PIRSF" id="PIRSF002936">
    <property type="entry name" value="CysDAde_trans"/>
    <property type="match status" value="1"/>
</dbReference>
<dbReference type="EC" id="2.7.7.4" evidence="2"/>
<dbReference type="InterPro" id="IPR002500">
    <property type="entry name" value="PAPS_reduct_dom"/>
</dbReference>
<evidence type="ECO:0000256" key="9">
    <source>
        <dbReference type="ARBA" id="ARBA00031812"/>
    </source>
</evidence>
<keyword evidence="13" id="KW-1185">Reference proteome</keyword>
<comment type="caution">
    <text evidence="12">The sequence shown here is derived from an EMBL/GenBank/DDBJ whole genome shotgun (WGS) entry which is preliminary data.</text>
</comment>
<evidence type="ECO:0000256" key="2">
    <source>
        <dbReference type="ARBA" id="ARBA00012391"/>
    </source>
</evidence>
<comment type="catalytic activity">
    <reaction evidence="10">
        <text>sulfate + ATP + H(+) = adenosine 5'-phosphosulfate + diphosphate</text>
        <dbReference type="Rhea" id="RHEA:18133"/>
        <dbReference type="ChEBI" id="CHEBI:15378"/>
        <dbReference type="ChEBI" id="CHEBI:16189"/>
        <dbReference type="ChEBI" id="CHEBI:30616"/>
        <dbReference type="ChEBI" id="CHEBI:33019"/>
        <dbReference type="ChEBI" id="CHEBI:58243"/>
        <dbReference type="EC" id="2.7.7.4"/>
    </reaction>
</comment>
<dbReference type="Pfam" id="PF01507">
    <property type="entry name" value="PAPS_reduct"/>
    <property type="match status" value="1"/>
</dbReference>
<organism evidence="12 13">
    <name type="scientific">Marinibaculum pumilum</name>
    <dbReference type="NCBI Taxonomy" id="1766165"/>
    <lineage>
        <taxon>Bacteria</taxon>
        <taxon>Pseudomonadati</taxon>
        <taxon>Pseudomonadota</taxon>
        <taxon>Alphaproteobacteria</taxon>
        <taxon>Rhodospirillales</taxon>
        <taxon>Rhodospirillaceae</taxon>
        <taxon>Marinibaculum</taxon>
    </lineage>
</organism>
<dbReference type="RefSeq" id="WP_379898075.1">
    <property type="nucleotide sequence ID" value="NZ_JBHRTR010000009.1"/>
</dbReference>
<keyword evidence="4 12" id="KW-0808">Transferase</keyword>
<evidence type="ECO:0000256" key="6">
    <source>
        <dbReference type="ARBA" id="ARBA00022741"/>
    </source>
</evidence>
<keyword evidence="7" id="KW-0067">ATP-binding</keyword>
<evidence type="ECO:0000256" key="5">
    <source>
        <dbReference type="ARBA" id="ARBA00022695"/>
    </source>
</evidence>
<gene>
    <name evidence="12" type="primary">cysD</name>
    <name evidence="12" type="ORF">ACFOGJ_03180</name>
</gene>
<evidence type="ECO:0000313" key="13">
    <source>
        <dbReference type="Proteomes" id="UP001595528"/>
    </source>
</evidence>
<name>A0ABV7KVS0_9PROT</name>
<evidence type="ECO:0000256" key="1">
    <source>
        <dbReference type="ARBA" id="ARBA00008885"/>
    </source>
</evidence>
<comment type="similarity">
    <text evidence="1">Belongs to the PAPS reductase family. CysD subfamily.</text>
</comment>